<feature type="transmembrane region" description="Helical" evidence="2">
    <location>
        <begin position="181"/>
        <end position="201"/>
    </location>
</feature>
<protein>
    <submittedName>
        <fullName evidence="3">Uncharacterized protein</fullName>
    </submittedName>
</protein>
<feature type="compositionally biased region" description="Pro residues" evidence="1">
    <location>
        <begin position="240"/>
        <end position="250"/>
    </location>
</feature>
<feature type="region of interest" description="Disordered" evidence="1">
    <location>
        <begin position="226"/>
        <end position="256"/>
    </location>
</feature>
<evidence type="ECO:0000256" key="2">
    <source>
        <dbReference type="SAM" id="Phobius"/>
    </source>
</evidence>
<gene>
    <name evidence="3" type="ORF">MHBO_002142</name>
</gene>
<keyword evidence="2" id="KW-1133">Transmembrane helix</keyword>
<proteinExistence type="predicted"/>
<name>A0ABV2ALD3_9EUKA</name>
<evidence type="ECO:0000313" key="3">
    <source>
        <dbReference type="EMBL" id="MES1920477.1"/>
    </source>
</evidence>
<evidence type="ECO:0000256" key="1">
    <source>
        <dbReference type="SAM" id="MobiDB-lite"/>
    </source>
</evidence>
<keyword evidence="2" id="KW-0812">Transmembrane</keyword>
<accession>A0ABV2ALD3</accession>
<organism evidence="3 4">
    <name type="scientific">Bonamia ostreae</name>
    <dbReference type="NCBI Taxonomy" id="126728"/>
    <lineage>
        <taxon>Eukaryota</taxon>
        <taxon>Sar</taxon>
        <taxon>Rhizaria</taxon>
        <taxon>Endomyxa</taxon>
        <taxon>Ascetosporea</taxon>
        <taxon>Haplosporida</taxon>
        <taxon>Bonamia</taxon>
    </lineage>
</organism>
<keyword evidence="4" id="KW-1185">Reference proteome</keyword>
<evidence type="ECO:0000313" key="4">
    <source>
        <dbReference type="Proteomes" id="UP001439008"/>
    </source>
</evidence>
<dbReference type="Proteomes" id="UP001439008">
    <property type="component" value="Unassembled WGS sequence"/>
</dbReference>
<comment type="caution">
    <text evidence="3">The sequence shown here is derived from an EMBL/GenBank/DDBJ whole genome shotgun (WGS) entry which is preliminary data.</text>
</comment>
<dbReference type="EMBL" id="JBDODL010000691">
    <property type="protein sequence ID" value="MES1920477.1"/>
    <property type="molecule type" value="Genomic_DNA"/>
</dbReference>
<keyword evidence="2" id="KW-0472">Membrane</keyword>
<reference evidence="3 4" key="1">
    <citation type="journal article" date="2024" name="BMC Biol.">
        <title>Comparative genomics of Ascetosporea gives new insight into the evolutionary basis for animal parasitism in Rhizaria.</title>
        <authorList>
            <person name="Hiltunen Thoren M."/>
            <person name="Onut-Brannstrom I."/>
            <person name="Alfjorden A."/>
            <person name="Peckova H."/>
            <person name="Swords F."/>
            <person name="Hooper C."/>
            <person name="Holzer A.S."/>
            <person name="Bass D."/>
            <person name="Burki F."/>
        </authorList>
    </citation>
    <scope>NUCLEOTIDE SEQUENCE [LARGE SCALE GENOMIC DNA]</scope>
    <source>
        <strain evidence="3">20-A016</strain>
    </source>
</reference>
<sequence length="256" mass="29678">MEKKENVADDEDVDENLKREAPNKEERDQDDDEDNFIDIRNERKLFSKQNVNSRMPPIKSKKKVAKRRKAPSNKKRAGSVVKRKRKHKNQRKDHQRAKLSSSRQHKRVKMRNPKIAKNRKNKKSGPGKKKKVDKKYRSEIESDEDEFMDAEEKASMVVTLISDPNEIDPSTLEDAEQHDNIYANFALFMLLVIFVVLIVVFRTCRKTNSVTQRAAMIAFIPQSPGIKKSLSESNKQAPMDQPPPYSPSKPPAQQYY</sequence>
<feature type="region of interest" description="Disordered" evidence="1">
    <location>
        <begin position="1"/>
        <end position="145"/>
    </location>
</feature>
<feature type="compositionally biased region" description="Basic residues" evidence="1">
    <location>
        <begin position="59"/>
        <end position="134"/>
    </location>
</feature>
<feature type="compositionally biased region" description="Basic and acidic residues" evidence="1">
    <location>
        <begin position="15"/>
        <end position="27"/>
    </location>
</feature>